<sequence>MAFSERVAPLFSTDNLVSGTGSSGSELAVPNDDQPVANTQSIEDTDEWVLPENGVCDFLPIQQLSGIQVLFSNDTHRLFRAIWRQPEDQADLSLTWGEAKGAGIVVWSYFVSKTKYVIMGNGEIVRSKPKGTKFDQTIGRVKYRHLVPNDRTMDREMHNEIGRNIKKACGEASGRFRALGFTRVVEGECSYKEMTWQIRLQPADDANTELAALMDCVPH</sequence>
<dbReference type="AlphaFoldDB" id="A0A0A2VNM9"/>
<comment type="caution">
    <text evidence="2">The sequence shown here is derived from an EMBL/GenBank/DDBJ whole genome shotgun (WGS) entry which is preliminary data.</text>
</comment>
<evidence type="ECO:0000313" key="2">
    <source>
        <dbReference type="EMBL" id="KGQ09183.1"/>
    </source>
</evidence>
<dbReference type="HOGENOM" id="CLU_1261285_0_0_1"/>
<gene>
    <name evidence="2" type="ORF">BBAD15_g5477</name>
</gene>
<reference evidence="2 3" key="1">
    <citation type="submission" date="2012-10" db="EMBL/GenBank/DDBJ databases">
        <title>Genome sequencing and analysis of entomopathogenic fungi Beauveria bassiana D1-5.</title>
        <authorList>
            <person name="Li Q."/>
            <person name="Wang L."/>
            <person name="Zhang Z."/>
            <person name="Wang Q."/>
            <person name="Ren J."/>
            <person name="Wang M."/>
            <person name="Xu W."/>
            <person name="Wang J."/>
            <person name="Lu Y."/>
            <person name="Du Q."/>
            <person name="Sun Z."/>
        </authorList>
    </citation>
    <scope>NUCLEOTIDE SEQUENCE [LARGE SCALE GENOMIC DNA]</scope>
    <source>
        <strain evidence="2 3">D1-5</strain>
    </source>
</reference>
<proteinExistence type="predicted"/>
<organism evidence="2 3">
    <name type="scientific">Beauveria bassiana D1-5</name>
    <dbReference type="NCBI Taxonomy" id="1245745"/>
    <lineage>
        <taxon>Eukaryota</taxon>
        <taxon>Fungi</taxon>
        <taxon>Dikarya</taxon>
        <taxon>Ascomycota</taxon>
        <taxon>Pezizomycotina</taxon>
        <taxon>Sordariomycetes</taxon>
        <taxon>Hypocreomycetidae</taxon>
        <taxon>Hypocreales</taxon>
        <taxon>Cordycipitaceae</taxon>
        <taxon>Beauveria</taxon>
    </lineage>
</organism>
<feature type="region of interest" description="Disordered" evidence="1">
    <location>
        <begin position="19"/>
        <end position="38"/>
    </location>
</feature>
<dbReference type="EMBL" id="ANFO01000487">
    <property type="protein sequence ID" value="KGQ09183.1"/>
    <property type="molecule type" value="Genomic_DNA"/>
</dbReference>
<dbReference type="Proteomes" id="UP000030106">
    <property type="component" value="Unassembled WGS sequence"/>
</dbReference>
<name>A0A0A2VNM9_BEABA</name>
<evidence type="ECO:0000313" key="3">
    <source>
        <dbReference type="Proteomes" id="UP000030106"/>
    </source>
</evidence>
<accession>A0A0A2VNM9</accession>
<evidence type="ECO:0000256" key="1">
    <source>
        <dbReference type="SAM" id="MobiDB-lite"/>
    </source>
</evidence>
<protein>
    <submittedName>
        <fullName evidence="2">Uncharacterized protein</fullName>
    </submittedName>
</protein>